<dbReference type="Gene3D" id="3.10.520.10">
    <property type="entry name" value="ApbE-like domains"/>
    <property type="match status" value="1"/>
</dbReference>
<name>A0ABQ1U303_9NOCA</name>
<reference evidence="2" key="1">
    <citation type="journal article" date="2019" name="Int. J. Syst. Evol. Microbiol.">
        <title>The Global Catalogue of Microorganisms (GCM) 10K type strain sequencing project: providing services to taxonomists for standard genome sequencing and annotation.</title>
        <authorList>
            <consortium name="The Broad Institute Genomics Platform"/>
            <consortium name="The Broad Institute Genome Sequencing Center for Infectious Disease"/>
            <person name="Wu L."/>
            <person name="Ma J."/>
        </authorList>
    </citation>
    <scope>NUCLEOTIDE SEQUENCE [LARGE SCALE GENOMIC DNA]</scope>
    <source>
        <strain evidence="2">CCM 7855</strain>
    </source>
</reference>
<evidence type="ECO:0000313" key="1">
    <source>
        <dbReference type="EMBL" id="GGF09788.1"/>
    </source>
</evidence>
<keyword evidence="2" id="KW-1185">Reference proteome</keyword>
<dbReference type="SUPFAM" id="SSF143631">
    <property type="entry name" value="ApbE-like"/>
    <property type="match status" value="1"/>
</dbReference>
<organism evidence="1 2">
    <name type="scientific">Williamsia phyllosphaerae</name>
    <dbReference type="NCBI Taxonomy" id="885042"/>
    <lineage>
        <taxon>Bacteria</taxon>
        <taxon>Bacillati</taxon>
        <taxon>Actinomycetota</taxon>
        <taxon>Actinomycetes</taxon>
        <taxon>Mycobacteriales</taxon>
        <taxon>Nocardiaceae</taxon>
        <taxon>Williamsia</taxon>
    </lineage>
</organism>
<dbReference type="Proteomes" id="UP000632454">
    <property type="component" value="Unassembled WGS sequence"/>
</dbReference>
<evidence type="ECO:0000313" key="2">
    <source>
        <dbReference type="Proteomes" id="UP000632454"/>
    </source>
</evidence>
<protein>
    <recommendedName>
        <fullName evidence="3">FAD:protein FMN transferase</fullName>
    </recommendedName>
</protein>
<sequence>MIATATLSGLGTEISVSVTEPAALPNALREVTRYADHVDLTVNRERASAEIHAIDLAGGSPAMVGVLLEQILTEALYFADLTDGATRSVRRSAVPDYRFLPHLQFTVDGPRPMTVRTMTPVPEWHRPRLGEGRVVVPTDVRLELLGTARAFLADRAAQRVATRFECGAMVTVGDVGTGSVTATAGHPPLGGWHVEVANDSVELEPGHALATVTRTDIDALPRSPFDPRPAPEFDTVTTIADEAGSAYAAALMTYAHPDRAPHWLIGVGVAARTVDTAGRVHEIGHWPSQPHAHAA</sequence>
<comment type="caution">
    <text evidence="1">The sequence shown here is derived from an EMBL/GenBank/DDBJ whole genome shotgun (WGS) entry which is preliminary data.</text>
</comment>
<proteinExistence type="predicted"/>
<gene>
    <name evidence="1" type="ORF">GCM10007298_02150</name>
</gene>
<dbReference type="RefSeq" id="WP_188486117.1">
    <property type="nucleotide sequence ID" value="NZ_BMCS01000001.1"/>
</dbReference>
<dbReference type="EMBL" id="BMCS01000001">
    <property type="protein sequence ID" value="GGF09788.1"/>
    <property type="molecule type" value="Genomic_DNA"/>
</dbReference>
<dbReference type="InterPro" id="IPR003374">
    <property type="entry name" value="ApbE-like_sf"/>
</dbReference>
<dbReference type="Pfam" id="PF02424">
    <property type="entry name" value="ApbE"/>
    <property type="match status" value="1"/>
</dbReference>
<evidence type="ECO:0008006" key="3">
    <source>
        <dbReference type="Google" id="ProtNLM"/>
    </source>
</evidence>
<accession>A0ABQ1U303</accession>
<dbReference type="InterPro" id="IPR024932">
    <property type="entry name" value="ApbE"/>
</dbReference>